<name>A0A011QMN9_ACCRE</name>
<keyword evidence="1" id="KW-1277">Toxin-antitoxin system</keyword>
<dbReference type="Proteomes" id="UP000022141">
    <property type="component" value="Unassembled WGS sequence"/>
</dbReference>
<organism evidence="2 3">
    <name type="scientific">Accumulibacter regalis</name>
    <dbReference type="NCBI Taxonomy" id="522306"/>
    <lineage>
        <taxon>Bacteria</taxon>
        <taxon>Pseudomonadati</taxon>
        <taxon>Pseudomonadota</taxon>
        <taxon>Betaproteobacteria</taxon>
        <taxon>Candidatus Accumulibacter</taxon>
    </lineage>
</organism>
<dbReference type="InterPro" id="IPR009956">
    <property type="entry name" value="Post-segregation_anti-tox_CcdA"/>
</dbReference>
<accession>A0A011QMN9</accession>
<dbReference type="PATRIC" id="fig|1454004.3.peg.468"/>
<evidence type="ECO:0000313" key="2">
    <source>
        <dbReference type="EMBL" id="EXI90597.1"/>
    </source>
</evidence>
<protein>
    <submittedName>
        <fullName evidence="2">Uncharacterized protein</fullName>
    </submittedName>
</protein>
<dbReference type="AlphaFoldDB" id="A0A011QMN9"/>
<sequence length="35" mass="3919">MDAATLPQALLMALKQRQREEWLAENRAAIAALHS</sequence>
<dbReference type="Pfam" id="PF07362">
    <property type="entry name" value="CcdA"/>
    <property type="match status" value="1"/>
</dbReference>
<evidence type="ECO:0000313" key="3">
    <source>
        <dbReference type="Proteomes" id="UP000022141"/>
    </source>
</evidence>
<dbReference type="STRING" id="1454004.AW11_00454"/>
<evidence type="ECO:0000256" key="1">
    <source>
        <dbReference type="ARBA" id="ARBA00022649"/>
    </source>
</evidence>
<dbReference type="EMBL" id="JEMY01000004">
    <property type="protein sequence ID" value="EXI90597.1"/>
    <property type="molecule type" value="Genomic_DNA"/>
</dbReference>
<reference evidence="2" key="1">
    <citation type="submission" date="2014-02" db="EMBL/GenBank/DDBJ databases">
        <title>Expanding our view of genomic diversity in Candidatus Accumulibacter clades.</title>
        <authorList>
            <person name="Skennerton C.T."/>
            <person name="Barr J.J."/>
            <person name="Slater F.R."/>
            <person name="Bond P.L."/>
            <person name="Tyson G.W."/>
        </authorList>
    </citation>
    <scope>NUCLEOTIDE SEQUENCE [LARGE SCALE GENOMIC DNA]</scope>
</reference>
<gene>
    <name evidence="2" type="ORF">AW11_00454</name>
</gene>
<comment type="caution">
    <text evidence="2">The sequence shown here is derived from an EMBL/GenBank/DDBJ whole genome shotgun (WGS) entry which is preliminary data.</text>
</comment>
<proteinExistence type="predicted"/>
<keyword evidence="3" id="KW-1185">Reference proteome</keyword>